<name>A0A5C6EFF6_9BACT</name>
<dbReference type="Pfam" id="PF25077">
    <property type="entry name" value="DUF7800"/>
    <property type="match status" value="1"/>
</dbReference>
<dbReference type="Proteomes" id="UP000318288">
    <property type="component" value="Unassembled WGS sequence"/>
</dbReference>
<evidence type="ECO:0000259" key="2">
    <source>
        <dbReference type="Pfam" id="PF09423"/>
    </source>
</evidence>
<protein>
    <submittedName>
        <fullName evidence="4">PhoD-like phosphatase</fullName>
    </submittedName>
</protein>
<evidence type="ECO:0000313" key="5">
    <source>
        <dbReference type="Proteomes" id="UP000318288"/>
    </source>
</evidence>
<proteinExistence type="predicted"/>
<evidence type="ECO:0000259" key="3">
    <source>
        <dbReference type="Pfam" id="PF25077"/>
    </source>
</evidence>
<sequence length="610" mass="68258" precursor="true">MRRVIPKAMFAFALASLHVSVDAQTSRWPDPIASDVLPYGASGLSHGPLLGNPTSQSVRIWVRTHEPGSFRVRYGKSLPPDDRWKTVQGRTRDDHDRTGVVQIESLDANTAYFYLVEVNGKVADLRSDFADPWPSFRTLPDASTCADPANNPHGLFNLTYAIGHCASQAPNNSGGQYENTPAYDSIRHRHADEVSFGIVNGDVIYEEMRDGTIGGVRDNYKLYFSRGRSFANLFRRLPAMFTFDDHDVGWDIHGCGQVGLGEGRHLIRDIGLKAYEDYLGWANPNGRQRGNIRLGRGEVKRGDNVLHDADANFTSLSPAQVSTIHLGNYTRGEKIVPRRDDAPKNAGVYGLKRIIDATHLEFTPPAKASEQLDYSIGTHHYYDWRVGNSHFFALDTRGERSDRNAKDRSDPNLFILGDTQKKWLLDGIDNTDADFVFLISPDPWTIYHTAAHVGGDDTDDKGDGFPSFLHQRQELLDRLDAVEQTVIIFTGDVHASASVKISDNVWEMMCGPLGSTGHPIGTLGNPPNGGNWRSMDREVEIRWLSEFPNNMPYQEIRNTYYGIVQINNILQTGSPGGGYQFVAYDRPHVIIRWHDGYTGRLVYSETIHAR</sequence>
<dbReference type="EMBL" id="SJPW01000008">
    <property type="protein sequence ID" value="TWU46326.1"/>
    <property type="molecule type" value="Genomic_DNA"/>
</dbReference>
<dbReference type="InterPro" id="IPR052900">
    <property type="entry name" value="Phospholipid_Metab_Enz"/>
</dbReference>
<dbReference type="InterPro" id="IPR018946">
    <property type="entry name" value="PhoD-like_MPP"/>
</dbReference>
<evidence type="ECO:0000256" key="1">
    <source>
        <dbReference type="SAM" id="SignalP"/>
    </source>
</evidence>
<dbReference type="OrthoDB" id="224727at2"/>
<dbReference type="InterPro" id="IPR029052">
    <property type="entry name" value="Metallo-depent_PP-like"/>
</dbReference>
<dbReference type="RefSeq" id="WP_146462121.1">
    <property type="nucleotide sequence ID" value="NZ_SJPW01000008.1"/>
</dbReference>
<dbReference type="Gene3D" id="3.60.21.70">
    <property type="entry name" value="PhoD-like phosphatase"/>
    <property type="match status" value="1"/>
</dbReference>
<feature type="domain" description="DUF7800" evidence="3">
    <location>
        <begin position="43"/>
        <end position="123"/>
    </location>
</feature>
<comment type="caution">
    <text evidence="4">The sequence shown here is derived from an EMBL/GenBank/DDBJ whole genome shotgun (WGS) entry which is preliminary data.</text>
</comment>
<dbReference type="Pfam" id="PF09423">
    <property type="entry name" value="PhoD"/>
    <property type="match status" value="1"/>
</dbReference>
<dbReference type="InterPro" id="IPR056702">
    <property type="entry name" value="DUF7800"/>
</dbReference>
<gene>
    <name evidence="4" type="ORF">Poly51_57220</name>
</gene>
<keyword evidence="1" id="KW-0732">Signal</keyword>
<feature type="domain" description="PhoD-like phosphatase metallophosphatase" evidence="2">
    <location>
        <begin position="378"/>
        <end position="522"/>
    </location>
</feature>
<feature type="signal peptide" evidence="1">
    <location>
        <begin position="1"/>
        <end position="23"/>
    </location>
</feature>
<dbReference type="PANTHER" id="PTHR43606">
    <property type="entry name" value="PHOSPHATASE, PUTATIVE (AFU_ORTHOLOGUE AFUA_6G08710)-RELATED"/>
    <property type="match status" value="1"/>
</dbReference>
<dbReference type="SUPFAM" id="SSF56300">
    <property type="entry name" value="Metallo-dependent phosphatases"/>
    <property type="match status" value="1"/>
</dbReference>
<feature type="chain" id="PRO_5022981508" evidence="1">
    <location>
        <begin position="24"/>
        <end position="610"/>
    </location>
</feature>
<dbReference type="AlphaFoldDB" id="A0A5C6EFF6"/>
<dbReference type="PANTHER" id="PTHR43606:SF2">
    <property type="entry name" value="ALKALINE PHOSPHATASE FAMILY PROTEIN (AFU_ORTHOLOGUE AFUA_5G03860)"/>
    <property type="match status" value="1"/>
</dbReference>
<keyword evidence="5" id="KW-1185">Reference proteome</keyword>
<organism evidence="4 5">
    <name type="scientific">Rubripirellula tenax</name>
    <dbReference type="NCBI Taxonomy" id="2528015"/>
    <lineage>
        <taxon>Bacteria</taxon>
        <taxon>Pseudomonadati</taxon>
        <taxon>Planctomycetota</taxon>
        <taxon>Planctomycetia</taxon>
        <taxon>Pirellulales</taxon>
        <taxon>Pirellulaceae</taxon>
        <taxon>Rubripirellula</taxon>
    </lineage>
</organism>
<reference evidence="4 5" key="1">
    <citation type="submission" date="2019-02" db="EMBL/GenBank/DDBJ databases">
        <title>Deep-cultivation of Planctomycetes and their phenomic and genomic characterization uncovers novel biology.</title>
        <authorList>
            <person name="Wiegand S."/>
            <person name="Jogler M."/>
            <person name="Boedeker C."/>
            <person name="Pinto D."/>
            <person name="Vollmers J."/>
            <person name="Rivas-Marin E."/>
            <person name="Kohn T."/>
            <person name="Peeters S.H."/>
            <person name="Heuer A."/>
            <person name="Rast P."/>
            <person name="Oberbeckmann S."/>
            <person name="Bunk B."/>
            <person name="Jeske O."/>
            <person name="Meyerdierks A."/>
            <person name="Storesund J.E."/>
            <person name="Kallscheuer N."/>
            <person name="Luecker S."/>
            <person name="Lage O.M."/>
            <person name="Pohl T."/>
            <person name="Merkel B.J."/>
            <person name="Hornburger P."/>
            <person name="Mueller R.-W."/>
            <person name="Bruemmer F."/>
            <person name="Labrenz M."/>
            <person name="Spormann A.M."/>
            <person name="Op Den Camp H."/>
            <person name="Overmann J."/>
            <person name="Amann R."/>
            <person name="Jetten M.S.M."/>
            <person name="Mascher T."/>
            <person name="Medema M.H."/>
            <person name="Devos D.P."/>
            <person name="Kaster A.-K."/>
            <person name="Ovreas L."/>
            <person name="Rohde M."/>
            <person name="Galperin M.Y."/>
            <person name="Jogler C."/>
        </authorList>
    </citation>
    <scope>NUCLEOTIDE SEQUENCE [LARGE SCALE GENOMIC DNA]</scope>
    <source>
        <strain evidence="4 5">Poly51</strain>
    </source>
</reference>
<dbReference type="InterPro" id="IPR038607">
    <property type="entry name" value="PhoD-like_sf"/>
</dbReference>
<evidence type="ECO:0000313" key="4">
    <source>
        <dbReference type="EMBL" id="TWU46326.1"/>
    </source>
</evidence>
<accession>A0A5C6EFF6</accession>